<feature type="compositionally biased region" description="Low complexity" evidence="1">
    <location>
        <begin position="78"/>
        <end position="88"/>
    </location>
</feature>
<sequence>MHTRHLSLRRPRKLVVGAVLLALIAFAVFTVFQLTSGSSGGRDNSAQVAAGSTASPSVAESGSTPSEPAPNETESTGPEPSATVPATPETEEPPAGPPQEEDAAPSPSESSGVSGKQGVTPIVSFAGWHAADGRVEVSGFVSSVLETSGSCTVRLSREGITVTVERKASASATTTDCGNFVIARDKLASGVWKAILIYESPDYYGESAPATVVVP</sequence>
<dbReference type="EMBL" id="CP090958">
    <property type="protein sequence ID" value="WGW10717.1"/>
    <property type="molecule type" value="Genomic_DNA"/>
</dbReference>
<evidence type="ECO:0008006" key="4">
    <source>
        <dbReference type="Google" id="ProtNLM"/>
    </source>
</evidence>
<dbReference type="Proteomes" id="UP001209083">
    <property type="component" value="Chromosome"/>
</dbReference>
<feature type="region of interest" description="Disordered" evidence="1">
    <location>
        <begin position="37"/>
        <end position="117"/>
    </location>
</feature>
<accession>A0ABY8QP28</accession>
<evidence type="ECO:0000313" key="3">
    <source>
        <dbReference type="Proteomes" id="UP001209083"/>
    </source>
</evidence>
<keyword evidence="3" id="KW-1185">Reference proteome</keyword>
<dbReference type="RefSeq" id="WP_349637499.1">
    <property type="nucleotide sequence ID" value="NZ_CP090958.1"/>
</dbReference>
<evidence type="ECO:0000313" key="2">
    <source>
        <dbReference type="EMBL" id="WGW10717.1"/>
    </source>
</evidence>
<reference evidence="2 3" key="1">
    <citation type="submission" date="2023-05" db="EMBL/GenBank/DDBJ databases">
        <title>Lithophilousrod everest ZFBP1038 complete genpme.</title>
        <authorList>
            <person name="Tian M."/>
        </authorList>
    </citation>
    <scope>NUCLEOTIDE SEQUENCE [LARGE SCALE GENOMIC DNA]</scope>
    <source>
        <strain evidence="2 3">ZFBP1038</strain>
    </source>
</reference>
<feature type="compositionally biased region" description="Polar residues" evidence="1">
    <location>
        <begin position="37"/>
        <end position="76"/>
    </location>
</feature>
<gene>
    <name evidence="2" type="ORF">LWF01_11315</name>
</gene>
<proteinExistence type="predicted"/>
<protein>
    <recommendedName>
        <fullName evidence="4">Bacterial spore germination immunoglobulin-like domain-containing protein</fullName>
    </recommendedName>
</protein>
<organism evidence="2 3">
    <name type="scientific">Saxibacter everestensis</name>
    <dbReference type="NCBI Taxonomy" id="2909229"/>
    <lineage>
        <taxon>Bacteria</taxon>
        <taxon>Bacillati</taxon>
        <taxon>Actinomycetota</taxon>
        <taxon>Actinomycetes</taxon>
        <taxon>Micrococcales</taxon>
        <taxon>Brevibacteriaceae</taxon>
        <taxon>Saxibacter</taxon>
    </lineage>
</organism>
<evidence type="ECO:0000256" key="1">
    <source>
        <dbReference type="SAM" id="MobiDB-lite"/>
    </source>
</evidence>
<name>A0ABY8QP28_9MICO</name>